<evidence type="ECO:0000313" key="13">
    <source>
        <dbReference type="EMBL" id="PSL50492.1"/>
    </source>
</evidence>
<dbReference type="InterPro" id="IPR014119">
    <property type="entry name" value="GerC3_HepT"/>
</dbReference>
<dbReference type="Gene3D" id="1.10.600.10">
    <property type="entry name" value="Farnesyl Diphosphate Synthase"/>
    <property type="match status" value="1"/>
</dbReference>
<comment type="catalytic activity">
    <reaction evidence="6">
        <text>4 isopentenyl diphosphate + (2E,6E)-farnesyl diphosphate = all-trans-heptaprenyl diphosphate + 4 diphosphate</text>
        <dbReference type="Rhea" id="RHEA:27794"/>
        <dbReference type="ChEBI" id="CHEBI:33019"/>
        <dbReference type="ChEBI" id="CHEBI:58206"/>
        <dbReference type="ChEBI" id="CHEBI:128769"/>
        <dbReference type="ChEBI" id="CHEBI:175763"/>
        <dbReference type="EC" id="2.5.1.30"/>
    </reaction>
</comment>
<dbReference type="InterPro" id="IPR000092">
    <property type="entry name" value="Polyprenyl_synt"/>
</dbReference>
<evidence type="ECO:0000256" key="11">
    <source>
        <dbReference type="RuleBase" id="RU004466"/>
    </source>
</evidence>
<accession>A0A2P8HW79</accession>
<sequence length="326" mass="36908">MNLMKLADLYEYLQADIQRIEEELERSVTAEHPILRDASVNLLKAGGKRIRPVFVLLAAKFGRYDIEEIKHIAAPLELIHMASLVHDDVIDDSTMRRGRETVKSKYDNKVAMYAGDYIFAKAVEQTANFDDPDIHFTISHAIMDMCIGEIEQIRDQYSWEQNLRMYLRRIKRKTALLIAVSCKLGAMAAGASKKNQRHLYDFGYNVGMAFQITDDILDFEGTEEELGKPAGGDLWQGNVTLPALYAMHHDPEVKQRVQTAFAGTLPDEAGLSELIRDVNESGGISYAKELSRKYLAKAYAALEELPDTQERTSLTNIAHYIGRRSY</sequence>
<dbReference type="PROSITE" id="PS00444">
    <property type="entry name" value="POLYPRENYL_SYNTHASE_2"/>
    <property type="match status" value="1"/>
</dbReference>
<comment type="subunit">
    <text evidence="8">Heterodimer of component I and II.</text>
</comment>
<dbReference type="NCBIfam" id="TIGR02748">
    <property type="entry name" value="GerC3_HepT"/>
    <property type="match status" value="1"/>
</dbReference>
<dbReference type="Pfam" id="PF00348">
    <property type="entry name" value="polyprenyl_synt"/>
    <property type="match status" value="1"/>
</dbReference>
<keyword evidence="3 11" id="KW-0808">Transferase</keyword>
<proteinExistence type="inferred from homology"/>
<dbReference type="SFLD" id="SFLDS00005">
    <property type="entry name" value="Isoprenoid_Synthase_Type_I"/>
    <property type="match status" value="1"/>
</dbReference>
<evidence type="ECO:0000256" key="9">
    <source>
        <dbReference type="ARBA" id="ARBA00066444"/>
    </source>
</evidence>
<evidence type="ECO:0000256" key="8">
    <source>
        <dbReference type="ARBA" id="ARBA00065985"/>
    </source>
</evidence>
<dbReference type="GO" id="GO:0008299">
    <property type="term" value="P:isoprenoid biosynthetic process"/>
    <property type="evidence" value="ECO:0007669"/>
    <property type="project" value="InterPro"/>
</dbReference>
<evidence type="ECO:0000256" key="2">
    <source>
        <dbReference type="ARBA" id="ARBA00006706"/>
    </source>
</evidence>
<dbReference type="PANTHER" id="PTHR12001">
    <property type="entry name" value="GERANYLGERANYL PYROPHOSPHATE SYNTHASE"/>
    <property type="match status" value="1"/>
</dbReference>
<evidence type="ECO:0000256" key="1">
    <source>
        <dbReference type="ARBA" id="ARBA00001946"/>
    </source>
</evidence>
<protein>
    <recommendedName>
        <fullName evidence="10">Heptaprenyl diphosphate synthase component 2</fullName>
        <ecNumber evidence="9">2.5.1.30</ecNumber>
    </recommendedName>
</protein>
<dbReference type="CDD" id="cd00685">
    <property type="entry name" value="Trans_IPPS_HT"/>
    <property type="match status" value="1"/>
</dbReference>
<dbReference type="PROSITE" id="PS00723">
    <property type="entry name" value="POLYPRENYL_SYNTHASE_1"/>
    <property type="match status" value="1"/>
</dbReference>
<organism evidence="13 14">
    <name type="scientific">Salsuginibacillus halophilus</name>
    <dbReference type="NCBI Taxonomy" id="517424"/>
    <lineage>
        <taxon>Bacteria</taxon>
        <taxon>Bacillati</taxon>
        <taxon>Bacillota</taxon>
        <taxon>Bacilli</taxon>
        <taxon>Bacillales</taxon>
        <taxon>Bacillaceae</taxon>
        <taxon>Salsuginibacillus</taxon>
    </lineage>
</organism>
<evidence type="ECO:0000256" key="7">
    <source>
        <dbReference type="ARBA" id="ARBA00055604"/>
    </source>
</evidence>
<evidence type="ECO:0000256" key="6">
    <source>
        <dbReference type="ARBA" id="ARBA00050780"/>
    </source>
</evidence>
<comment type="caution">
    <text evidence="13">The sequence shown here is derived from an EMBL/GenBank/DDBJ whole genome shotgun (WGS) entry which is preliminary data.</text>
</comment>
<dbReference type="FunFam" id="1.10.600.10:FF:000014">
    <property type="entry name" value="Heptaprenyl diphosphate synthase component II"/>
    <property type="match status" value="1"/>
</dbReference>
<dbReference type="SUPFAM" id="SSF48576">
    <property type="entry name" value="Terpenoid synthases"/>
    <property type="match status" value="1"/>
</dbReference>
<keyword evidence="12" id="KW-0175">Coiled coil</keyword>
<reference evidence="13 14" key="1">
    <citation type="submission" date="2018-03" db="EMBL/GenBank/DDBJ databases">
        <title>Genomic Encyclopedia of Type Strains, Phase III (KMG-III): the genomes of soil and plant-associated and newly described type strains.</title>
        <authorList>
            <person name="Whitman W."/>
        </authorList>
    </citation>
    <scope>NUCLEOTIDE SEQUENCE [LARGE SCALE GENOMIC DNA]</scope>
    <source>
        <strain evidence="13 14">CGMCC 1.07653</strain>
    </source>
</reference>
<keyword evidence="14" id="KW-1185">Reference proteome</keyword>
<dbReference type="GO" id="GO:0046872">
    <property type="term" value="F:metal ion binding"/>
    <property type="evidence" value="ECO:0007669"/>
    <property type="project" value="UniProtKB-KW"/>
</dbReference>
<dbReference type="InterPro" id="IPR033749">
    <property type="entry name" value="Polyprenyl_synt_CS"/>
</dbReference>
<comment type="cofactor">
    <cofactor evidence="1">
        <name>Mg(2+)</name>
        <dbReference type="ChEBI" id="CHEBI:18420"/>
    </cofactor>
</comment>
<evidence type="ECO:0000256" key="5">
    <source>
        <dbReference type="ARBA" id="ARBA00022842"/>
    </source>
</evidence>
<evidence type="ECO:0000256" key="10">
    <source>
        <dbReference type="ARBA" id="ARBA00070472"/>
    </source>
</evidence>
<dbReference type="GO" id="GO:0000010">
    <property type="term" value="F:heptaprenyl diphosphate synthase activity"/>
    <property type="evidence" value="ECO:0007669"/>
    <property type="project" value="UniProtKB-EC"/>
</dbReference>
<keyword evidence="5" id="KW-0460">Magnesium</keyword>
<comment type="similarity">
    <text evidence="2 11">Belongs to the FPP/GGPP synthase family.</text>
</comment>
<gene>
    <name evidence="13" type="ORF">B0H94_103104</name>
</gene>
<dbReference type="PANTHER" id="PTHR12001:SF69">
    <property type="entry name" value="ALL TRANS-POLYPRENYL-DIPHOSPHATE SYNTHASE PDSS1"/>
    <property type="match status" value="1"/>
</dbReference>
<dbReference type="InterPro" id="IPR008949">
    <property type="entry name" value="Isoprenoid_synthase_dom_sf"/>
</dbReference>
<comment type="function">
    <text evidence="7">Supplies heptaprenyl diphosphate, the precursor for the side chain of the isoprenoid quinone menaquinone-7 (MQ-7).</text>
</comment>
<name>A0A2P8HW79_9BACI</name>
<dbReference type="EMBL" id="PYAV01000003">
    <property type="protein sequence ID" value="PSL50492.1"/>
    <property type="molecule type" value="Genomic_DNA"/>
</dbReference>
<evidence type="ECO:0000313" key="14">
    <source>
        <dbReference type="Proteomes" id="UP000242310"/>
    </source>
</evidence>
<dbReference type="Proteomes" id="UP000242310">
    <property type="component" value="Unassembled WGS sequence"/>
</dbReference>
<dbReference type="EC" id="2.5.1.30" evidence="9"/>
<keyword evidence="4" id="KW-0479">Metal-binding</keyword>
<evidence type="ECO:0000256" key="4">
    <source>
        <dbReference type="ARBA" id="ARBA00022723"/>
    </source>
</evidence>
<feature type="coiled-coil region" evidence="12">
    <location>
        <begin position="3"/>
        <end position="30"/>
    </location>
</feature>
<evidence type="ECO:0000256" key="3">
    <source>
        <dbReference type="ARBA" id="ARBA00022679"/>
    </source>
</evidence>
<evidence type="ECO:0000256" key="12">
    <source>
        <dbReference type="SAM" id="Coils"/>
    </source>
</evidence>
<dbReference type="AlphaFoldDB" id="A0A2P8HW79"/>